<dbReference type="EMBL" id="LBTN01000024">
    <property type="protein sequence ID" value="KKQ40036.1"/>
    <property type="molecule type" value="Genomic_DNA"/>
</dbReference>
<proteinExistence type="predicted"/>
<dbReference type="Gene3D" id="1.10.3290.10">
    <property type="entry name" value="Fido-like domain"/>
    <property type="match status" value="1"/>
</dbReference>
<sequence length="366" mass="42872">MIQLCHKNDAINNMTKSTILNKRQEIILAFLEENKNPLAIAQIILKVDSSFKKTARITVIRDLNLLVKHGYITQYGKGRGVVYQLSVVYRSIKPIDIESYFKIDPDKREIQKNFNFEVFALLKNIFNKEELAKLQMLNKIYQKNIKKLSPTALKREFERLVIELSWKSSKIEGNTYTLLETEYLLREQKEPKGHSKEEATMILNHKKALDFIRSHPAQFKKLSVPKIEDVHYLLTKDLSVARNIRQRQVRISGTAYTPLDNQFQIREAVQKMCEFVNNQKNQFEKAFVAMLLIAYIQPFEDGNKRTSRVLGNAVLLALESCPLSFRSIDELEYKKAILLFYEQNNFSYFKELFINQFEFAVDNYFG</sequence>
<name>A0A0G0KHG8_9BACT</name>
<dbReference type="Proteomes" id="UP000034333">
    <property type="component" value="Unassembled WGS sequence"/>
</dbReference>
<evidence type="ECO:0000313" key="4">
    <source>
        <dbReference type="EMBL" id="KKQ40036.1"/>
    </source>
</evidence>
<dbReference type="InterPro" id="IPR036597">
    <property type="entry name" value="Fido-like_dom_sf"/>
</dbReference>
<protein>
    <recommendedName>
        <fullName evidence="3">Fido domain-containing protein</fullName>
    </recommendedName>
</protein>
<evidence type="ECO:0000313" key="5">
    <source>
        <dbReference type="Proteomes" id="UP000034333"/>
    </source>
</evidence>
<feature type="site" description="Important for autoinhibition of adenylyltransferase activity" evidence="2">
    <location>
        <position position="172"/>
    </location>
</feature>
<dbReference type="Gene3D" id="1.10.10.10">
    <property type="entry name" value="Winged helix-like DNA-binding domain superfamily/Winged helix DNA-binding domain"/>
    <property type="match status" value="1"/>
</dbReference>
<dbReference type="Pfam" id="PF02661">
    <property type="entry name" value="Fic"/>
    <property type="match status" value="1"/>
</dbReference>
<reference evidence="4 5" key="1">
    <citation type="journal article" date="2015" name="Nature">
        <title>rRNA introns, odd ribosomes, and small enigmatic genomes across a large radiation of phyla.</title>
        <authorList>
            <person name="Brown C.T."/>
            <person name="Hug L.A."/>
            <person name="Thomas B.C."/>
            <person name="Sharon I."/>
            <person name="Castelle C.J."/>
            <person name="Singh A."/>
            <person name="Wilkins M.J."/>
            <person name="Williams K.H."/>
            <person name="Banfield J.F."/>
        </authorList>
    </citation>
    <scope>NUCLEOTIDE SEQUENCE [LARGE SCALE GENOMIC DNA]</scope>
</reference>
<evidence type="ECO:0000259" key="3">
    <source>
        <dbReference type="PROSITE" id="PS51459"/>
    </source>
</evidence>
<feature type="binding site" evidence="1">
    <location>
        <begin position="301"/>
        <end position="308"/>
    </location>
    <ligand>
        <name>ATP</name>
        <dbReference type="ChEBI" id="CHEBI:30616"/>
    </ligand>
</feature>
<dbReference type="SUPFAM" id="SSF46785">
    <property type="entry name" value="Winged helix' DNA-binding domain"/>
    <property type="match status" value="1"/>
</dbReference>
<dbReference type="STRING" id="1619036.US58_C0024G0007"/>
<evidence type="ECO:0000256" key="1">
    <source>
        <dbReference type="PIRSR" id="PIRSR640198-2"/>
    </source>
</evidence>
<dbReference type="InterPro" id="IPR036390">
    <property type="entry name" value="WH_DNA-bd_sf"/>
</dbReference>
<gene>
    <name evidence="4" type="ORF">US58_C0024G0007</name>
</gene>
<keyword evidence="1" id="KW-0547">Nucleotide-binding</keyword>
<dbReference type="PROSITE" id="PS51459">
    <property type="entry name" value="FIDO"/>
    <property type="match status" value="1"/>
</dbReference>
<dbReference type="InterPro" id="IPR003812">
    <property type="entry name" value="Fido"/>
</dbReference>
<feature type="domain" description="Fido" evidence="3">
    <location>
        <begin position="222"/>
        <end position="355"/>
    </location>
</feature>
<accession>A0A0G0KHG8</accession>
<dbReference type="InterPro" id="IPR036388">
    <property type="entry name" value="WH-like_DNA-bd_sf"/>
</dbReference>
<evidence type="ECO:0000256" key="2">
    <source>
        <dbReference type="PIRSR" id="PIRSR640198-3"/>
    </source>
</evidence>
<organism evidence="4 5">
    <name type="scientific">Candidatus Magasanikbacteria bacterium GW2011_GWA2_37_8</name>
    <dbReference type="NCBI Taxonomy" id="1619036"/>
    <lineage>
        <taxon>Bacteria</taxon>
        <taxon>Candidatus Magasanikiibacteriota</taxon>
    </lineage>
</organism>
<dbReference type="SUPFAM" id="SSF140931">
    <property type="entry name" value="Fic-like"/>
    <property type="match status" value="1"/>
</dbReference>
<dbReference type="AlphaFoldDB" id="A0A0G0KHG8"/>
<keyword evidence="1" id="KW-0067">ATP-binding</keyword>
<dbReference type="PANTHER" id="PTHR13504:SF38">
    <property type="entry name" value="FIDO DOMAIN-CONTAINING PROTEIN"/>
    <property type="match status" value="1"/>
</dbReference>
<dbReference type="PANTHER" id="PTHR13504">
    <property type="entry name" value="FIDO DOMAIN-CONTAINING PROTEIN DDB_G0283145"/>
    <property type="match status" value="1"/>
</dbReference>
<dbReference type="PATRIC" id="fig|1619036.3.peg.639"/>
<dbReference type="InterPro" id="IPR040198">
    <property type="entry name" value="Fido_containing"/>
</dbReference>
<dbReference type="GO" id="GO:0005524">
    <property type="term" value="F:ATP binding"/>
    <property type="evidence" value="ECO:0007669"/>
    <property type="project" value="UniProtKB-KW"/>
</dbReference>
<comment type="caution">
    <text evidence="4">The sequence shown here is derived from an EMBL/GenBank/DDBJ whole genome shotgun (WGS) entry which is preliminary data.</text>
</comment>